<dbReference type="InterPro" id="IPR036390">
    <property type="entry name" value="WH_DNA-bd_sf"/>
</dbReference>
<dbReference type="InterPro" id="IPR036388">
    <property type="entry name" value="WH-like_DNA-bd_sf"/>
</dbReference>
<dbReference type="GO" id="GO:0003677">
    <property type="term" value="F:DNA binding"/>
    <property type="evidence" value="ECO:0007669"/>
    <property type="project" value="UniProtKB-KW"/>
</dbReference>
<evidence type="ECO:0000313" key="6">
    <source>
        <dbReference type="EMBL" id="BAI65211.1"/>
    </source>
</evidence>
<keyword evidence="4" id="KW-0804">Transcription</keyword>
<reference evidence="6 7" key="2">
    <citation type="journal article" date="2010" name="J Osaka Dent Univ">
        <title>Isolation and identification of Rothia mucilaginosa from persistent apical periodontitis lesions.</title>
        <authorList>
            <person name="Yamane K."/>
            <person name="Yoshida M."/>
            <person name="Fujihira T."/>
            <person name="Baba T."/>
            <person name="Tsuji N."/>
            <person name="Hayashi H."/>
            <person name="Sugimori C."/>
            <person name="Yamanaka T."/>
            <person name="Mashimo C."/>
            <person name="Nambu T."/>
            <person name="Kawai H."/>
            <person name="Fukushima H."/>
        </authorList>
    </citation>
    <scope>NUCLEOTIDE SEQUENCE [LARGE SCALE GENOMIC DNA]</scope>
    <source>
        <strain evidence="6 7">DY-18</strain>
    </source>
</reference>
<sequence>MSAPHFRRLKKSRPEARAVPYTRVHDERRTMEYGGNHSQRNAECTREENMSIYDIRRMQMLLEIQERGTVIAAAEALSLTPSAVSQQIATLEKETGTPLLQRIGRRVQLTSAGLIIVDSARSILRELDRMQTSVANLTGEPAGMVRLAIFQSAAFALLPETLSYLAEHAPSLTLQVLQIDPETGTSLTRSREYDMVLSEAYPHHHIPEYPELHSELLTEDPLSLIVPSTSTITSIEEAHALPWVLEMEQNTSRSWALNQCRTAGFEPVIRYSANDMITNSNLVKAGFAVTIVPGFILSSLSTTEGLRIVELPGKPCRKIFTAVRRESAANPAIAMVREALHHAVKVAFGEHEKTETA</sequence>
<feature type="domain" description="HTH lysR-type" evidence="5">
    <location>
        <begin position="53"/>
        <end position="110"/>
    </location>
</feature>
<dbReference type="STRING" id="680646.RMDY18_13790"/>
<evidence type="ECO:0000256" key="3">
    <source>
        <dbReference type="ARBA" id="ARBA00023125"/>
    </source>
</evidence>
<reference evidence="7" key="1">
    <citation type="submission" date="2009-07" db="EMBL/GenBank/DDBJ databases">
        <title>Complete genome sequence of Rothia mucilaginosa DJ.</title>
        <authorList>
            <person name="Yamane K."/>
            <person name="Nambu T."/>
            <person name="Mashimo C."/>
            <person name="Sugimori C."/>
            <person name="Yamanaka T."/>
            <person name="Leung K."/>
            <person name="Fukushima H."/>
        </authorList>
    </citation>
    <scope>NUCLEOTIDE SEQUENCE [LARGE SCALE GENOMIC DNA]</scope>
    <source>
        <strain evidence="7">DY-18</strain>
    </source>
</reference>
<evidence type="ECO:0000313" key="7">
    <source>
        <dbReference type="Proteomes" id="UP000001883"/>
    </source>
</evidence>
<dbReference type="FunFam" id="1.10.10.10:FF:000001">
    <property type="entry name" value="LysR family transcriptional regulator"/>
    <property type="match status" value="1"/>
</dbReference>
<dbReference type="SUPFAM" id="SSF53850">
    <property type="entry name" value="Periplasmic binding protein-like II"/>
    <property type="match status" value="1"/>
</dbReference>
<evidence type="ECO:0000256" key="1">
    <source>
        <dbReference type="ARBA" id="ARBA00009437"/>
    </source>
</evidence>
<dbReference type="Pfam" id="PF03466">
    <property type="entry name" value="LysR_substrate"/>
    <property type="match status" value="1"/>
</dbReference>
<dbReference type="InterPro" id="IPR000847">
    <property type="entry name" value="LysR_HTH_N"/>
</dbReference>
<dbReference type="Gene3D" id="1.10.10.10">
    <property type="entry name" value="Winged helix-like DNA-binding domain superfamily/Winged helix DNA-binding domain"/>
    <property type="match status" value="1"/>
</dbReference>
<proteinExistence type="inferred from homology"/>
<accession>D2NU85</accession>
<dbReference type="AlphaFoldDB" id="D2NU85"/>
<keyword evidence="3" id="KW-0238">DNA-binding</keyword>
<organism evidence="6 7">
    <name type="scientific">Rothia mucilaginosa (strain DY-18)</name>
    <name type="common">Stomatococcus mucilaginosus</name>
    <dbReference type="NCBI Taxonomy" id="680646"/>
    <lineage>
        <taxon>Bacteria</taxon>
        <taxon>Bacillati</taxon>
        <taxon>Actinomycetota</taxon>
        <taxon>Actinomycetes</taxon>
        <taxon>Micrococcales</taxon>
        <taxon>Micrococcaceae</taxon>
        <taxon>Rothia</taxon>
    </lineage>
</organism>
<evidence type="ECO:0000256" key="2">
    <source>
        <dbReference type="ARBA" id="ARBA00023015"/>
    </source>
</evidence>
<dbReference type="InterPro" id="IPR005119">
    <property type="entry name" value="LysR_subst-bd"/>
</dbReference>
<keyword evidence="7" id="KW-1185">Reference proteome</keyword>
<dbReference type="SUPFAM" id="SSF46785">
    <property type="entry name" value="Winged helix' DNA-binding domain"/>
    <property type="match status" value="1"/>
</dbReference>
<gene>
    <name evidence="6" type="ordered locus">RMDY18_13790</name>
</gene>
<dbReference type="PROSITE" id="PS50931">
    <property type="entry name" value="HTH_LYSR"/>
    <property type="match status" value="1"/>
</dbReference>
<dbReference type="HOGENOM" id="CLU_039613_6_0_11"/>
<keyword evidence="2" id="KW-0805">Transcription regulation</keyword>
<comment type="similarity">
    <text evidence="1">Belongs to the LysR transcriptional regulatory family.</text>
</comment>
<dbReference type="EMBL" id="AP011540">
    <property type="protein sequence ID" value="BAI65211.1"/>
    <property type="molecule type" value="Genomic_DNA"/>
</dbReference>
<name>D2NU85_ROTMD</name>
<dbReference type="KEGG" id="rmu:RMDY18_13790"/>
<dbReference type="GO" id="GO:0003700">
    <property type="term" value="F:DNA-binding transcription factor activity"/>
    <property type="evidence" value="ECO:0007669"/>
    <property type="project" value="InterPro"/>
</dbReference>
<dbReference type="PANTHER" id="PTHR30346">
    <property type="entry name" value="TRANSCRIPTIONAL DUAL REGULATOR HCAR-RELATED"/>
    <property type="match status" value="1"/>
</dbReference>
<protein>
    <submittedName>
        <fullName evidence="6">Transcriptional regulator</fullName>
    </submittedName>
</protein>
<reference evidence="6 7" key="3">
    <citation type="journal article" date="2010" name="Sequencing">
        <title>Complete Genome Sequence of Rothia mucilaginosa DY-18: A Clinical Isolate with Dense Meshwork-Like Structures from a Persistent Apical Periodontitis Lesion.</title>
        <authorList>
            <person name="Yamane K."/>
            <person name="Nambu T."/>
            <person name="Yamanaka T."/>
            <person name="Mashimo C."/>
            <person name="Sugimori C."/>
            <person name="Leung K.-P."/>
            <person name="Fukushima H."/>
        </authorList>
    </citation>
    <scope>NUCLEOTIDE SEQUENCE [LARGE SCALE GENOMIC DNA]</scope>
    <source>
        <strain evidence="6 7">DY-18</strain>
    </source>
</reference>
<dbReference type="Gene3D" id="3.40.190.10">
    <property type="entry name" value="Periplasmic binding protein-like II"/>
    <property type="match status" value="2"/>
</dbReference>
<evidence type="ECO:0000259" key="5">
    <source>
        <dbReference type="PROSITE" id="PS50931"/>
    </source>
</evidence>
<dbReference type="Pfam" id="PF00126">
    <property type="entry name" value="HTH_1"/>
    <property type="match status" value="1"/>
</dbReference>
<evidence type="ECO:0000256" key="4">
    <source>
        <dbReference type="ARBA" id="ARBA00023163"/>
    </source>
</evidence>
<dbReference type="PANTHER" id="PTHR30346:SF29">
    <property type="entry name" value="LYSR SUBSTRATE-BINDING"/>
    <property type="match status" value="1"/>
</dbReference>
<dbReference type="Proteomes" id="UP000001883">
    <property type="component" value="Chromosome"/>
</dbReference>
<dbReference type="eggNOG" id="COG0583">
    <property type="taxonomic scope" value="Bacteria"/>
</dbReference>
<dbReference type="GO" id="GO:0032993">
    <property type="term" value="C:protein-DNA complex"/>
    <property type="evidence" value="ECO:0007669"/>
    <property type="project" value="TreeGrafter"/>
</dbReference>